<feature type="domain" description="NADPH-dependent FMN reductase-like" evidence="4">
    <location>
        <begin position="1"/>
        <end position="144"/>
    </location>
</feature>
<dbReference type="Proteomes" id="UP000075288">
    <property type="component" value="Unassembled WGS sequence"/>
</dbReference>
<accession>A0A150JTX1</accession>
<dbReference type="RefSeq" id="WP_013858548.1">
    <property type="nucleotide sequence ID" value="NZ_CP110483.1"/>
</dbReference>
<evidence type="ECO:0000256" key="2">
    <source>
        <dbReference type="ARBA" id="ARBA00022643"/>
    </source>
</evidence>
<keyword evidence="1" id="KW-0285">Flavoprotein</keyword>
<dbReference type="InterPro" id="IPR029039">
    <property type="entry name" value="Flavoprotein-like_sf"/>
</dbReference>
<keyword evidence="2" id="KW-0288">FMN</keyword>
<dbReference type="InterPro" id="IPR051814">
    <property type="entry name" value="NAD(P)H-dep_FMN_reductase"/>
</dbReference>
<dbReference type="EMBL" id="LQYG01000092">
    <property type="protein sequence ID" value="KYC60551.1"/>
    <property type="molecule type" value="Genomic_DNA"/>
</dbReference>
<reference evidence="6" key="2">
    <citation type="submission" date="2023-06" db="EMBL/GenBank/DDBJ databases">
        <title>Probiogenomic evaluation and L lactic producing Weizmannia coaggulans BKMTCR2-2 from tree bark.</title>
        <authorList>
            <person name="Mahittikon J."/>
            <person name="Tanasupawat S."/>
        </authorList>
    </citation>
    <scope>NUCLEOTIDE SEQUENCE</scope>
    <source>
        <strain evidence="6">BKMTCR2-2</strain>
    </source>
</reference>
<dbReference type="GO" id="GO:0016491">
    <property type="term" value="F:oxidoreductase activity"/>
    <property type="evidence" value="ECO:0007669"/>
    <property type="project" value="UniProtKB-KW"/>
</dbReference>
<dbReference type="Gene3D" id="3.40.50.360">
    <property type="match status" value="1"/>
</dbReference>
<keyword evidence="3 6" id="KW-0560">Oxidoreductase</keyword>
<dbReference type="PATRIC" id="fig|1398.26.peg.821"/>
<name>A0A150JTX1_HEYCO</name>
<dbReference type="Proteomes" id="UP001223084">
    <property type="component" value="Unassembled WGS sequence"/>
</dbReference>
<dbReference type="OMA" id="KHYLVAE"/>
<dbReference type="PANTHER" id="PTHR43408">
    <property type="entry name" value="FMN REDUCTASE (NADPH)"/>
    <property type="match status" value="1"/>
</dbReference>
<evidence type="ECO:0000313" key="7">
    <source>
        <dbReference type="Proteomes" id="UP000075288"/>
    </source>
</evidence>
<dbReference type="SUPFAM" id="SSF52218">
    <property type="entry name" value="Flavoproteins"/>
    <property type="match status" value="1"/>
</dbReference>
<dbReference type="Pfam" id="PF03358">
    <property type="entry name" value="FMN_red"/>
    <property type="match status" value="1"/>
</dbReference>
<comment type="caution">
    <text evidence="5">The sequence shown here is derived from an EMBL/GenBank/DDBJ whole genome shotgun (WGS) entry which is preliminary data.</text>
</comment>
<evidence type="ECO:0000259" key="4">
    <source>
        <dbReference type="Pfam" id="PF03358"/>
    </source>
</evidence>
<protein>
    <submittedName>
        <fullName evidence="5 6">FMN reductase</fullName>
        <ecNumber evidence="6">1.-.-.-</ecNumber>
    </submittedName>
</protein>
<evidence type="ECO:0000313" key="5">
    <source>
        <dbReference type="EMBL" id="KYC60551.1"/>
    </source>
</evidence>
<dbReference type="PANTHER" id="PTHR43408:SF2">
    <property type="entry name" value="FMN REDUCTASE (NADPH)"/>
    <property type="match status" value="1"/>
</dbReference>
<dbReference type="AlphaFoldDB" id="A0A150JTX1"/>
<proteinExistence type="predicted"/>
<organism evidence="5 7">
    <name type="scientific">Heyndrickxia coagulans</name>
    <name type="common">Weizmannia coagulans</name>
    <dbReference type="NCBI Taxonomy" id="1398"/>
    <lineage>
        <taxon>Bacteria</taxon>
        <taxon>Bacillati</taxon>
        <taxon>Bacillota</taxon>
        <taxon>Bacilli</taxon>
        <taxon>Bacillales</taxon>
        <taxon>Bacillaceae</taxon>
        <taxon>Heyndrickxia</taxon>
    </lineage>
</organism>
<sequence length="190" mass="21441">MKIVALSGSRVGSKTRTAMNYAVNVIRGKYPNAEVTLLDLADYDVQFSDGRHYMDYEGDTKFVAQTVMDADALIIGTPVFQASIPATLKNVFDLLPEKSLRDKVASIIVTAGSPKHYLIAEQQIKPILSYMRAQIVQSYVFIEEKDFYRKEIVNEDVLLRISRLVEDTVMLTETYAKIKEAKEAAYTSRD</sequence>
<evidence type="ECO:0000313" key="6">
    <source>
        <dbReference type="EMBL" id="MDL5039990.1"/>
    </source>
</evidence>
<gene>
    <name evidence="5" type="ORF">B4098_0607</name>
    <name evidence="6" type="ORF">QN341_02665</name>
</gene>
<dbReference type="EC" id="1.-.-.-" evidence="6"/>
<reference evidence="5 7" key="1">
    <citation type="submission" date="2016-01" db="EMBL/GenBank/DDBJ databases">
        <title>Genome Sequences of Twelve Sporeforming Bacillus Species Isolated from Foods.</title>
        <authorList>
            <person name="Berendsen E.M."/>
            <person name="Wells-Bennik M.H."/>
            <person name="Krawcyk A.O."/>
            <person name="De Jong A."/>
            <person name="Holsappel S."/>
            <person name="Eijlander R.T."/>
            <person name="Kuipers O.P."/>
        </authorList>
    </citation>
    <scope>NUCLEOTIDE SEQUENCE [LARGE SCALE GENOMIC DNA]</scope>
    <source>
        <strain evidence="5 7">B4098</strain>
    </source>
</reference>
<dbReference type="InterPro" id="IPR005025">
    <property type="entry name" value="FMN_Rdtase-like_dom"/>
</dbReference>
<evidence type="ECO:0000256" key="1">
    <source>
        <dbReference type="ARBA" id="ARBA00022630"/>
    </source>
</evidence>
<evidence type="ECO:0000256" key="3">
    <source>
        <dbReference type="ARBA" id="ARBA00023002"/>
    </source>
</evidence>
<dbReference type="EMBL" id="JASUZX010000001">
    <property type="protein sequence ID" value="MDL5039990.1"/>
    <property type="molecule type" value="Genomic_DNA"/>
</dbReference>